<keyword evidence="2 6" id="KW-0679">Respiratory chain</keyword>
<comment type="similarity">
    <text evidence="6">Belongs to the heme-copper respiratory oxidase family.</text>
</comment>
<comment type="subcellular location">
    <subcellularLocation>
        <location evidence="1">Membrane</location>
        <topology evidence="1">Multi-pass membrane protein</topology>
    </subcellularLocation>
</comment>
<feature type="transmembrane region" description="Helical" evidence="7">
    <location>
        <begin position="137"/>
        <end position="157"/>
    </location>
</feature>
<gene>
    <name evidence="9" type="ORF">HGMM_F22C11C32</name>
</gene>
<keyword evidence="6" id="KW-0408">Iron</keyword>
<feature type="transmembrane region" description="Helical" evidence="7">
    <location>
        <begin position="415"/>
        <end position="434"/>
    </location>
</feature>
<reference evidence="9" key="1">
    <citation type="journal article" date="2005" name="Environ. Microbiol.">
        <title>Genetic and functional properties of uncultivated thermophilic crenarchaeotes from a subsurface gold mine as revealed by analysis of genome fragments.</title>
        <authorList>
            <person name="Nunoura T."/>
            <person name="Hirayama H."/>
            <person name="Takami H."/>
            <person name="Oida H."/>
            <person name="Nishi S."/>
            <person name="Shimamura S."/>
            <person name="Suzuki Y."/>
            <person name="Inagaki F."/>
            <person name="Takai K."/>
            <person name="Nealson K.H."/>
            <person name="Horikoshi K."/>
        </authorList>
    </citation>
    <scope>NUCLEOTIDE SEQUENCE</scope>
</reference>
<dbReference type="PRINTS" id="PR01165">
    <property type="entry name" value="CYCOXIDASEI"/>
</dbReference>
<dbReference type="InterPro" id="IPR036927">
    <property type="entry name" value="Cyt_c_oxase-like_su1_sf"/>
</dbReference>
<evidence type="ECO:0000256" key="1">
    <source>
        <dbReference type="ARBA" id="ARBA00004141"/>
    </source>
</evidence>
<dbReference type="SUPFAM" id="SSF81442">
    <property type="entry name" value="Cytochrome c oxidase subunit I-like"/>
    <property type="match status" value="1"/>
</dbReference>
<sequence length="558" mass="62434">MVVGGLLALLIRWQLAYPDAEVPLIGRWLWPHNAGKMTPEAYVATVTMHGSIMIFAVIIPMTTAAFGNYLIPLQIGYRDMAFPTLNMLSYWFIWPALACFIASYFTASGPAGSGWTAYPTLSVIQQAAPGSGTGQTLWYLGLLFVGVSSMMGSVNYLTTIINCRAPGMTFFRLPMTTWALFVTAILQAFALPVLTVALILGLLDNLGFTSFFVPQNFDGNWIVNNFARRSAGGQPLLFQHLFWFYSHPAVYIMVLPTMGMASDIISTHVRKPLFGYKPMVFSILGIAGLGFIVWGHHMFVSGMNPTLGTAFMVSTIMIALPSSVKVFNWIFTVWGSKPNWSTALLFTLAFVAFFIIGGLSGIFMASTPTDIHIHDTYFIVAHFHFVIMLGGMFAIFAATYHWFPKMFGRKMNETLGKLHFVFSFIPIFIGFYLMHQVGLLGQPRRYADIRPMLDTEAGYAIMLMNKISTHSIFLFAAAQVIFVFNLFYSMFFGEKADKNPWRANSLEWEAPSPPPHGNFERIPFVYRGPYEYSHPAAEEDYLPQTHPPIPGEEEHTGH</sequence>
<dbReference type="PROSITE" id="PS00077">
    <property type="entry name" value="COX1_CUB"/>
    <property type="match status" value="1"/>
</dbReference>
<evidence type="ECO:0000256" key="7">
    <source>
        <dbReference type="SAM" id="Phobius"/>
    </source>
</evidence>
<dbReference type="GO" id="GO:0009060">
    <property type="term" value="P:aerobic respiration"/>
    <property type="evidence" value="ECO:0007669"/>
    <property type="project" value="InterPro"/>
</dbReference>
<feature type="transmembrane region" description="Helical" evidence="7">
    <location>
        <begin position="242"/>
        <end position="261"/>
    </location>
</feature>
<dbReference type="PANTHER" id="PTHR10422:SF18">
    <property type="entry name" value="CYTOCHROME C OXIDASE SUBUNIT 1"/>
    <property type="match status" value="1"/>
</dbReference>
<proteinExistence type="inferred from homology"/>
<dbReference type="InterPro" id="IPR000883">
    <property type="entry name" value="Cyt_C_Oxase_1"/>
</dbReference>
<dbReference type="GO" id="GO:0020037">
    <property type="term" value="F:heme binding"/>
    <property type="evidence" value="ECO:0007669"/>
    <property type="project" value="InterPro"/>
</dbReference>
<accession>H5SFT1</accession>
<evidence type="ECO:0000259" key="8">
    <source>
        <dbReference type="PROSITE" id="PS50855"/>
    </source>
</evidence>
<dbReference type="AlphaFoldDB" id="H5SFT1"/>
<feature type="transmembrane region" description="Helical" evidence="7">
    <location>
        <begin position="307"/>
        <end position="331"/>
    </location>
</feature>
<dbReference type="Pfam" id="PF00115">
    <property type="entry name" value="COX1"/>
    <property type="match status" value="1"/>
</dbReference>
<keyword evidence="6" id="KW-0813">Transport</keyword>
<keyword evidence="6" id="KW-0249">Electron transport</keyword>
<name>H5SFT1_9BACT</name>
<keyword evidence="6" id="KW-0349">Heme</keyword>
<feature type="transmembrane region" description="Helical" evidence="7">
    <location>
        <begin position="273"/>
        <end position="295"/>
    </location>
</feature>
<dbReference type="GO" id="GO:0004129">
    <property type="term" value="F:cytochrome-c oxidase activity"/>
    <property type="evidence" value="ECO:0007669"/>
    <property type="project" value="InterPro"/>
</dbReference>
<dbReference type="GO" id="GO:0015990">
    <property type="term" value="P:electron transport coupled proton transport"/>
    <property type="evidence" value="ECO:0007669"/>
    <property type="project" value="TreeGrafter"/>
</dbReference>
<dbReference type="PANTHER" id="PTHR10422">
    <property type="entry name" value="CYTOCHROME C OXIDASE SUBUNIT 1"/>
    <property type="match status" value="1"/>
</dbReference>
<evidence type="ECO:0000256" key="3">
    <source>
        <dbReference type="ARBA" id="ARBA00022692"/>
    </source>
</evidence>
<dbReference type="InterPro" id="IPR023615">
    <property type="entry name" value="Cyt_c_Oxase_su1_BS"/>
</dbReference>
<reference evidence="9" key="2">
    <citation type="journal article" date="2012" name="PLoS ONE">
        <title>A Deeply Branching Thermophilic Bacterium with an Ancient Acetyl-CoA Pathway Dominates a Subsurface Ecosystem.</title>
        <authorList>
            <person name="Takami H."/>
            <person name="Noguchi H."/>
            <person name="Takaki Y."/>
            <person name="Uchiyama I."/>
            <person name="Toyoda A."/>
            <person name="Nishi S."/>
            <person name="Chee G.-J."/>
            <person name="Arai W."/>
            <person name="Nunoura T."/>
            <person name="Itoh T."/>
            <person name="Hattori M."/>
            <person name="Takai K."/>
        </authorList>
    </citation>
    <scope>NUCLEOTIDE SEQUENCE</scope>
</reference>
<feature type="transmembrane region" description="Helical" evidence="7">
    <location>
        <begin position="377"/>
        <end position="403"/>
    </location>
</feature>
<dbReference type="PROSITE" id="PS50855">
    <property type="entry name" value="COX1"/>
    <property type="match status" value="1"/>
</dbReference>
<dbReference type="GO" id="GO:0016020">
    <property type="term" value="C:membrane"/>
    <property type="evidence" value="ECO:0007669"/>
    <property type="project" value="UniProtKB-SubCell"/>
</dbReference>
<feature type="transmembrane region" description="Helical" evidence="7">
    <location>
        <begin position="472"/>
        <end position="492"/>
    </location>
</feature>
<feature type="transmembrane region" description="Helical" evidence="7">
    <location>
        <begin position="88"/>
        <end position="107"/>
    </location>
</feature>
<dbReference type="InterPro" id="IPR023616">
    <property type="entry name" value="Cyt_c_oxase-like_su1_dom"/>
</dbReference>
<dbReference type="Gene3D" id="1.20.210.10">
    <property type="entry name" value="Cytochrome c oxidase-like, subunit I domain"/>
    <property type="match status" value="1"/>
</dbReference>
<keyword evidence="6" id="KW-0479">Metal-binding</keyword>
<evidence type="ECO:0000256" key="4">
    <source>
        <dbReference type="ARBA" id="ARBA00022989"/>
    </source>
</evidence>
<evidence type="ECO:0000256" key="6">
    <source>
        <dbReference type="RuleBase" id="RU000370"/>
    </source>
</evidence>
<keyword evidence="3 6" id="KW-0812">Transmembrane</keyword>
<feature type="transmembrane region" description="Helical" evidence="7">
    <location>
        <begin position="343"/>
        <end position="365"/>
    </location>
</feature>
<feature type="transmembrane region" description="Helical" evidence="7">
    <location>
        <begin position="178"/>
        <end position="203"/>
    </location>
</feature>
<organism evidence="9">
    <name type="scientific">uncultured Planctomycetota bacterium</name>
    <dbReference type="NCBI Taxonomy" id="120965"/>
    <lineage>
        <taxon>Bacteria</taxon>
        <taxon>Pseudomonadati</taxon>
        <taxon>Planctomycetota</taxon>
        <taxon>environmental samples</taxon>
    </lineage>
</organism>
<evidence type="ECO:0000256" key="2">
    <source>
        <dbReference type="ARBA" id="ARBA00022660"/>
    </source>
</evidence>
<keyword evidence="5 7" id="KW-0472">Membrane</keyword>
<protein>
    <submittedName>
        <fullName evidence="9">Cytochrome c oxidase subunit I</fullName>
    </submittedName>
</protein>
<evidence type="ECO:0000313" key="9">
    <source>
        <dbReference type="EMBL" id="BAL55017.1"/>
    </source>
</evidence>
<feature type="domain" description="Cytochrome oxidase subunit I profile" evidence="8">
    <location>
        <begin position="1"/>
        <end position="526"/>
    </location>
</feature>
<dbReference type="EMBL" id="AP011706">
    <property type="protein sequence ID" value="BAL55017.1"/>
    <property type="molecule type" value="Genomic_DNA"/>
</dbReference>
<dbReference type="GO" id="GO:0022904">
    <property type="term" value="P:respiratory electron transport chain"/>
    <property type="evidence" value="ECO:0007669"/>
    <property type="project" value="TreeGrafter"/>
</dbReference>
<evidence type="ECO:0000256" key="5">
    <source>
        <dbReference type="ARBA" id="ARBA00023136"/>
    </source>
</evidence>
<feature type="transmembrane region" description="Helical" evidence="7">
    <location>
        <begin position="42"/>
        <end position="67"/>
    </location>
</feature>
<keyword evidence="4 7" id="KW-1133">Transmembrane helix</keyword>